<dbReference type="PANTHER" id="PTHR43881">
    <property type="entry name" value="GAMMA-GLUTAMYLTRANSPEPTIDASE (AFU_ORTHOLOGUE AFUA_4G13580)"/>
    <property type="match status" value="1"/>
</dbReference>
<dbReference type="KEGG" id="mcui:G8O30_11340"/>
<dbReference type="EMBL" id="CP049742">
    <property type="protein sequence ID" value="QPC47497.1"/>
    <property type="molecule type" value="Genomic_DNA"/>
</dbReference>
<dbReference type="Pfam" id="PF01019">
    <property type="entry name" value="G_glu_transpept"/>
    <property type="match status" value="1"/>
</dbReference>
<protein>
    <submittedName>
        <fullName evidence="1">Gamma-glutamyltransferase family protein</fullName>
    </submittedName>
</protein>
<reference evidence="1 2" key="1">
    <citation type="submission" date="2019-07" db="EMBL/GenBank/DDBJ databases">
        <title>Genome sequence of 2 isolates from Red Sea Mangroves.</title>
        <authorList>
            <person name="Sefrji F."/>
            <person name="Michoud G."/>
            <person name="Merlino G."/>
            <person name="Daffonchio D."/>
        </authorList>
    </citation>
    <scope>NUCLEOTIDE SEQUENCE [LARGE SCALE GENOMIC DNA]</scope>
    <source>
        <strain evidence="1 2">R1DC41</strain>
    </source>
</reference>
<dbReference type="InterPro" id="IPR029055">
    <property type="entry name" value="Ntn_hydrolases_N"/>
</dbReference>
<dbReference type="InterPro" id="IPR052896">
    <property type="entry name" value="GGT-like_enzyme"/>
</dbReference>
<dbReference type="RefSeq" id="WP_239672167.1">
    <property type="nucleotide sequence ID" value="NZ_CP049742.1"/>
</dbReference>
<dbReference type="SUPFAM" id="SSF56235">
    <property type="entry name" value="N-terminal nucleophile aminohydrolases (Ntn hydrolases)"/>
    <property type="match status" value="1"/>
</dbReference>
<sequence length="539" mass="58910">MLQFDFHQHPYISRRETTVGRKGMVATSQPLAAQAGLDILKLGGNAIDAAIATAAALTVVEPTSNGIGGDAFAIAWVNEKLVGLNASGRAPQSLTTEAVKALGHEKMPTFGTVPVTVPGAPSAWVELSAKYGKLPLTQVLQPAITLAEEGYPLSPTLANYWGKAYKAFRQRGFHERPEFAEWFRVFAPNGRAPKVGEIWRSPDHAKTLRLIAETNGEAFYHGELADKMTNFLKEHNGFLTTEDLKAHQSDWVTPISVNYKGYDVWEIPPNGQGMIALMALQGAKKLTFTERETVQTYHQQIELMKHAMTHGKATITDIDQMKEKVENLLSEEMGAHLANGVQQEAVDPKDSPYPKSGTVYLATADSEGNMVSFIQSNYMGFGSGVVVPGTGIALQNRGHDFSLDENDVNALKPGKRTYHTIIPGFITKDNTPVGPFGVMGGYMQPQGHMQVAMNMIDFHLHPQAALDAPRWQWIENKTVWLEPHVPTHIAQGLERLGHQVRITTDGGPFGRGQIIIRDSETGVLFGGTESRADGAVAVW</sequence>
<dbReference type="AlphaFoldDB" id="A0A7S8HG77"/>
<accession>A0A7S8HG77</accession>
<gene>
    <name evidence="1" type="ORF">G8O30_11340</name>
</gene>
<organism evidence="1 2">
    <name type="scientific">Mangrovibacillus cuniculi</name>
    <dbReference type="NCBI Taxonomy" id="2593652"/>
    <lineage>
        <taxon>Bacteria</taxon>
        <taxon>Bacillati</taxon>
        <taxon>Bacillota</taxon>
        <taxon>Bacilli</taxon>
        <taxon>Bacillales</taxon>
        <taxon>Bacillaceae</taxon>
        <taxon>Mangrovibacillus</taxon>
    </lineage>
</organism>
<dbReference type="Gene3D" id="3.60.20.40">
    <property type="match status" value="1"/>
</dbReference>
<proteinExistence type="predicted"/>
<name>A0A7S8HG77_9BACI</name>
<dbReference type="GO" id="GO:0016740">
    <property type="term" value="F:transferase activity"/>
    <property type="evidence" value="ECO:0007669"/>
    <property type="project" value="UniProtKB-KW"/>
</dbReference>
<dbReference type="Gene3D" id="1.10.246.230">
    <property type="match status" value="1"/>
</dbReference>
<evidence type="ECO:0000313" key="1">
    <source>
        <dbReference type="EMBL" id="QPC47497.1"/>
    </source>
</evidence>
<dbReference type="InterPro" id="IPR043137">
    <property type="entry name" value="GGT_ssub_C"/>
</dbReference>
<dbReference type="Proteomes" id="UP000593626">
    <property type="component" value="Chromosome"/>
</dbReference>
<keyword evidence="2" id="KW-1185">Reference proteome</keyword>
<dbReference type="PRINTS" id="PR01210">
    <property type="entry name" value="GGTRANSPTASE"/>
</dbReference>
<keyword evidence="1" id="KW-0808">Transferase</keyword>
<dbReference type="PANTHER" id="PTHR43881:SF1">
    <property type="entry name" value="GAMMA-GLUTAMYLTRANSPEPTIDASE (AFU_ORTHOLOGUE AFUA_4G13580)"/>
    <property type="match status" value="1"/>
</dbReference>
<evidence type="ECO:0000313" key="2">
    <source>
        <dbReference type="Proteomes" id="UP000593626"/>
    </source>
</evidence>